<dbReference type="GO" id="GO:0016020">
    <property type="term" value="C:membrane"/>
    <property type="evidence" value="ECO:0007669"/>
    <property type="project" value="InterPro"/>
</dbReference>
<name>A0A4Z2GQ24_9TELE</name>
<sequence>MASTPSLNDQLLIKAENNDFGFIAIDDVSVTPGLCQVNETNSVFVDCTFENGTCGWEDISSGPCQWTRGRNNTGNTGPSVDNTVGTELGMDTHTNPSCSALIHLHLDGFTALRAH</sequence>
<dbReference type="PANTHER" id="PTHR23282:SF101">
    <property type="entry name" value="MAM DOMAIN-CONTAINING PROTEIN"/>
    <property type="match status" value="1"/>
</dbReference>
<dbReference type="InterPro" id="IPR051560">
    <property type="entry name" value="MAM_domain-containing"/>
</dbReference>
<evidence type="ECO:0000313" key="2">
    <source>
        <dbReference type="EMBL" id="TNN55459.1"/>
    </source>
</evidence>
<protein>
    <submittedName>
        <fullName evidence="2">MAM and LDL-receptor class A domain-containing protein 2</fullName>
    </submittedName>
</protein>
<dbReference type="PROSITE" id="PS50060">
    <property type="entry name" value="MAM_2"/>
    <property type="match status" value="1"/>
</dbReference>
<dbReference type="OrthoDB" id="412155at2759"/>
<dbReference type="InterPro" id="IPR013320">
    <property type="entry name" value="ConA-like_dom_sf"/>
</dbReference>
<evidence type="ECO:0000313" key="3">
    <source>
        <dbReference type="Proteomes" id="UP000314294"/>
    </source>
</evidence>
<dbReference type="Proteomes" id="UP000314294">
    <property type="component" value="Unassembled WGS sequence"/>
</dbReference>
<organism evidence="2 3">
    <name type="scientific">Liparis tanakae</name>
    <name type="common">Tanaka's snailfish</name>
    <dbReference type="NCBI Taxonomy" id="230148"/>
    <lineage>
        <taxon>Eukaryota</taxon>
        <taxon>Metazoa</taxon>
        <taxon>Chordata</taxon>
        <taxon>Craniata</taxon>
        <taxon>Vertebrata</taxon>
        <taxon>Euteleostomi</taxon>
        <taxon>Actinopterygii</taxon>
        <taxon>Neopterygii</taxon>
        <taxon>Teleostei</taxon>
        <taxon>Neoteleostei</taxon>
        <taxon>Acanthomorphata</taxon>
        <taxon>Eupercaria</taxon>
        <taxon>Perciformes</taxon>
        <taxon>Cottioidei</taxon>
        <taxon>Cottales</taxon>
        <taxon>Liparidae</taxon>
        <taxon>Liparis</taxon>
    </lineage>
</organism>
<evidence type="ECO:0000259" key="1">
    <source>
        <dbReference type="PROSITE" id="PS50060"/>
    </source>
</evidence>
<gene>
    <name evidence="2" type="primary">MLRP2_1</name>
    <name evidence="2" type="ORF">EYF80_034341</name>
</gene>
<keyword evidence="2" id="KW-0675">Receptor</keyword>
<feature type="domain" description="MAM" evidence="1">
    <location>
        <begin position="45"/>
        <end position="89"/>
    </location>
</feature>
<dbReference type="EMBL" id="SRLO01000455">
    <property type="protein sequence ID" value="TNN55459.1"/>
    <property type="molecule type" value="Genomic_DNA"/>
</dbReference>
<keyword evidence="3" id="KW-1185">Reference proteome</keyword>
<dbReference type="Gene3D" id="2.60.120.200">
    <property type="match status" value="1"/>
</dbReference>
<reference evidence="2 3" key="1">
    <citation type="submission" date="2019-03" db="EMBL/GenBank/DDBJ databases">
        <title>First draft genome of Liparis tanakae, snailfish: a comprehensive survey of snailfish specific genes.</title>
        <authorList>
            <person name="Kim W."/>
            <person name="Song I."/>
            <person name="Jeong J.-H."/>
            <person name="Kim D."/>
            <person name="Kim S."/>
            <person name="Ryu S."/>
            <person name="Song J.Y."/>
            <person name="Lee S.K."/>
        </authorList>
    </citation>
    <scope>NUCLEOTIDE SEQUENCE [LARGE SCALE GENOMIC DNA]</scope>
    <source>
        <tissue evidence="2">Muscle</tissue>
    </source>
</reference>
<dbReference type="SUPFAM" id="SSF49899">
    <property type="entry name" value="Concanavalin A-like lectins/glucanases"/>
    <property type="match status" value="1"/>
</dbReference>
<dbReference type="AlphaFoldDB" id="A0A4Z2GQ24"/>
<comment type="caution">
    <text evidence="2">The sequence shown here is derived from an EMBL/GenBank/DDBJ whole genome shotgun (WGS) entry which is preliminary data.</text>
</comment>
<accession>A0A4Z2GQ24</accession>
<dbReference type="InterPro" id="IPR000998">
    <property type="entry name" value="MAM_dom"/>
</dbReference>
<dbReference type="PANTHER" id="PTHR23282">
    <property type="entry name" value="APICAL ENDOSOMAL GLYCOPROTEIN PRECURSOR"/>
    <property type="match status" value="1"/>
</dbReference>
<proteinExistence type="predicted"/>